<protein>
    <recommendedName>
        <fullName evidence="4">BESS domain-containing protein</fullName>
    </recommendedName>
</protein>
<reference evidence="2" key="1">
    <citation type="journal article" date="2023" name="G3 (Bethesda)">
        <title>A reference genome for the long-term kleptoplast-retaining sea slug Elysia crispata morphotype clarki.</title>
        <authorList>
            <person name="Eastman K.E."/>
            <person name="Pendleton A.L."/>
            <person name="Shaikh M.A."/>
            <person name="Suttiyut T."/>
            <person name="Ogas R."/>
            <person name="Tomko P."/>
            <person name="Gavelis G."/>
            <person name="Widhalm J.R."/>
            <person name="Wisecaver J.H."/>
        </authorList>
    </citation>
    <scope>NUCLEOTIDE SEQUENCE</scope>
    <source>
        <strain evidence="2">ECLA1</strain>
    </source>
</reference>
<proteinExistence type="predicted"/>
<feature type="region of interest" description="Disordered" evidence="1">
    <location>
        <begin position="223"/>
        <end position="275"/>
    </location>
</feature>
<comment type="caution">
    <text evidence="2">The sequence shown here is derived from an EMBL/GenBank/DDBJ whole genome shotgun (WGS) entry which is preliminary data.</text>
</comment>
<gene>
    <name evidence="2" type="ORF">RRG08_011015</name>
</gene>
<evidence type="ECO:0000313" key="2">
    <source>
        <dbReference type="EMBL" id="KAK3773807.1"/>
    </source>
</evidence>
<dbReference type="EMBL" id="JAWDGP010003509">
    <property type="protein sequence ID" value="KAK3773807.1"/>
    <property type="molecule type" value="Genomic_DNA"/>
</dbReference>
<evidence type="ECO:0008006" key="4">
    <source>
        <dbReference type="Google" id="ProtNLM"/>
    </source>
</evidence>
<name>A0AAE1DKH5_9GAST</name>
<dbReference type="AlphaFoldDB" id="A0AAE1DKH5"/>
<keyword evidence="3" id="KW-1185">Reference proteome</keyword>
<feature type="compositionally biased region" description="Low complexity" evidence="1">
    <location>
        <begin position="230"/>
        <end position="247"/>
    </location>
</feature>
<organism evidence="2 3">
    <name type="scientific">Elysia crispata</name>
    <name type="common">lettuce slug</name>
    <dbReference type="NCBI Taxonomy" id="231223"/>
    <lineage>
        <taxon>Eukaryota</taxon>
        <taxon>Metazoa</taxon>
        <taxon>Spiralia</taxon>
        <taxon>Lophotrochozoa</taxon>
        <taxon>Mollusca</taxon>
        <taxon>Gastropoda</taxon>
        <taxon>Heterobranchia</taxon>
        <taxon>Euthyneura</taxon>
        <taxon>Panpulmonata</taxon>
        <taxon>Sacoglossa</taxon>
        <taxon>Placobranchoidea</taxon>
        <taxon>Plakobranchidae</taxon>
        <taxon>Elysia</taxon>
    </lineage>
</organism>
<evidence type="ECO:0000313" key="3">
    <source>
        <dbReference type="Proteomes" id="UP001283361"/>
    </source>
</evidence>
<evidence type="ECO:0000256" key="1">
    <source>
        <dbReference type="SAM" id="MobiDB-lite"/>
    </source>
</evidence>
<accession>A0AAE1DKH5</accession>
<dbReference type="Proteomes" id="UP001283361">
    <property type="component" value="Unassembled WGS sequence"/>
</dbReference>
<sequence>MSVYCDLVGYASLCYTKYPCAATHLKCQSGTVSGTDTTAKATWDQLTRGFCNAIKRKDKKSGSGATNYKEWKFLQEMMFLVPVKKSRATTGSIGVIIQSDEESNSSHQDETQAQDTDFIAVAEEIVVGEKTTKEVGAQLYGAPTLMKRLKLNQKRIQTDNDDEELMKLLRQRQEQKNTESTRLHFFRSILPKVDSLTDDEFLDFQVDVLQLLRKKSPGTVTFQDQERYHSSSSMYKSNSSRSSIESHSTYHLDLQPTSSIHRDTPTPTPPYYHHGQDQAIADYQNVYNSPQGQY</sequence>